<dbReference type="Pfam" id="PF11995">
    <property type="entry name" value="DUF3490"/>
    <property type="match status" value="1"/>
</dbReference>
<reference evidence="4 5" key="1">
    <citation type="journal article" date="2019" name="Genome Biol. Evol.">
        <title>Insights into the evolution of the New World diploid cottons (Gossypium, subgenus Houzingenia) based on genome sequencing.</title>
        <authorList>
            <person name="Grover C.E."/>
            <person name="Arick M.A. 2nd"/>
            <person name="Thrash A."/>
            <person name="Conover J.L."/>
            <person name="Sanders W.S."/>
            <person name="Peterson D.G."/>
            <person name="Frelichowski J.E."/>
            <person name="Scheffler J.A."/>
            <person name="Scheffler B.E."/>
            <person name="Wendel J.F."/>
        </authorList>
    </citation>
    <scope>NUCLEOTIDE SEQUENCE [LARGE SCALE GENOMIC DNA]</scope>
    <source>
        <strain evidence="4">4</strain>
        <tissue evidence="4">Leaf</tissue>
    </source>
</reference>
<feature type="region of interest" description="Disordered" evidence="2">
    <location>
        <begin position="34"/>
        <end position="60"/>
    </location>
</feature>
<protein>
    <recommendedName>
        <fullName evidence="3">NPK1-activating kinesin-like protein C-terminal domain-containing protein</fullName>
    </recommendedName>
</protein>
<evidence type="ECO:0000259" key="3">
    <source>
        <dbReference type="Pfam" id="PF11995"/>
    </source>
</evidence>
<comment type="caution">
    <text evidence="4">The sequence shown here is derived from an EMBL/GenBank/DDBJ whole genome shotgun (WGS) entry which is preliminary data.</text>
</comment>
<evidence type="ECO:0000313" key="4">
    <source>
        <dbReference type="EMBL" id="MBA0707259.1"/>
    </source>
</evidence>
<keyword evidence="1" id="KW-0493">Microtubule</keyword>
<sequence length="139" mass="15536">MLESEYSSVEWQWTLLMSDSDMAAAAQQLMLLSDEDNSSSTSSSNGNNNKKQKIKAKMMKDERCLEQSQNEITSANIEEIFGKEEISRPTKKRRYRFLESIYKETKSMKKVGHSLAMAAAIPLICNANSAAGLVFGLSI</sequence>
<feature type="domain" description="NPK1-activating kinesin-like protein C-terminal" evidence="3">
    <location>
        <begin position="27"/>
        <end position="138"/>
    </location>
</feature>
<organism evidence="4 5">
    <name type="scientific">Gossypium laxum</name>
    <dbReference type="NCBI Taxonomy" id="34288"/>
    <lineage>
        <taxon>Eukaryota</taxon>
        <taxon>Viridiplantae</taxon>
        <taxon>Streptophyta</taxon>
        <taxon>Embryophyta</taxon>
        <taxon>Tracheophyta</taxon>
        <taxon>Spermatophyta</taxon>
        <taxon>Magnoliopsida</taxon>
        <taxon>eudicotyledons</taxon>
        <taxon>Gunneridae</taxon>
        <taxon>Pentapetalae</taxon>
        <taxon>rosids</taxon>
        <taxon>malvids</taxon>
        <taxon>Malvales</taxon>
        <taxon>Malvaceae</taxon>
        <taxon>Malvoideae</taxon>
        <taxon>Gossypium</taxon>
    </lineage>
</organism>
<keyword evidence="5" id="KW-1185">Reference proteome</keyword>
<dbReference type="Proteomes" id="UP000593574">
    <property type="component" value="Unassembled WGS sequence"/>
</dbReference>
<gene>
    <name evidence="4" type="ORF">Golax_019317</name>
</gene>
<dbReference type="EMBL" id="JABEZV010000003">
    <property type="protein sequence ID" value="MBA0707259.1"/>
    <property type="molecule type" value="Genomic_DNA"/>
</dbReference>
<proteinExistence type="predicted"/>
<evidence type="ECO:0000256" key="1">
    <source>
        <dbReference type="ARBA" id="ARBA00022701"/>
    </source>
</evidence>
<dbReference type="GO" id="GO:0005874">
    <property type="term" value="C:microtubule"/>
    <property type="evidence" value="ECO:0007669"/>
    <property type="project" value="UniProtKB-KW"/>
</dbReference>
<name>A0A7J8Z7P9_9ROSI</name>
<evidence type="ECO:0000313" key="5">
    <source>
        <dbReference type="Proteomes" id="UP000593574"/>
    </source>
</evidence>
<dbReference type="AlphaFoldDB" id="A0A7J8Z7P9"/>
<feature type="compositionally biased region" description="Low complexity" evidence="2">
    <location>
        <begin position="34"/>
        <end position="49"/>
    </location>
</feature>
<evidence type="ECO:0000256" key="2">
    <source>
        <dbReference type="SAM" id="MobiDB-lite"/>
    </source>
</evidence>
<dbReference type="InterPro" id="IPR021881">
    <property type="entry name" value="NACK_C"/>
</dbReference>
<accession>A0A7J8Z7P9</accession>